<comment type="caution">
    <text evidence="8">The sequence shown here is derived from an EMBL/GenBank/DDBJ whole genome shotgun (WGS) entry which is preliminary data.</text>
</comment>
<keyword evidence="4" id="KW-0560">Oxidoreductase</keyword>
<keyword evidence="2" id="KW-0479">Metal-binding</keyword>
<feature type="domain" description="Fe2OG dioxygenase" evidence="7">
    <location>
        <begin position="132"/>
        <end position="267"/>
    </location>
</feature>
<dbReference type="GO" id="GO:0005506">
    <property type="term" value="F:iron ion binding"/>
    <property type="evidence" value="ECO:0007669"/>
    <property type="project" value="InterPro"/>
</dbReference>
<dbReference type="PANTHER" id="PTHR10869:SF246">
    <property type="entry name" value="TRANSMEMBRANE PROLYL 4-HYDROXYLASE"/>
    <property type="match status" value="1"/>
</dbReference>
<keyword evidence="9" id="KW-1185">Reference proteome</keyword>
<sequence length="279" mass="29986">MRSAARLAAAIAVSLAFIGPAAAHDTAQAPLNTDDYECTHPAYNVHLLSKSPLVIYLSDFITPSERKHLLELAAPTFSRSAVLDHSSGGASQNQVRTSQSTSISRLDPVVRCVQTRALLFQGFDPSSPYLRSILEPLQLVKYGPGEHFHFHTDWFTDPSGTGGATGRAGNRRSSFFGYVHVGNDTTGGGTNFPLLDSPDEGGNGFDWCAFVDCDTPYEDGVTFRPVEGNAVYWENLNSDGTGDVRTLHAGLPVTTGSKVGMNIWTRQGPLPDELLGESA</sequence>
<evidence type="ECO:0000256" key="5">
    <source>
        <dbReference type="ARBA" id="ARBA00023004"/>
    </source>
</evidence>
<reference evidence="8" key="1">
    <citation type="journal article" date="2021" name="Nat. Commun.">
        <title>Genetic determinants of endophytism in the Arabidopsis root mycobiome.</title>
        <authorList>
            <person name="Mesny F."/>
            <person name="Miyauchi S."/>
            <person name="Thiergart T."/>
            <person name="Pickel B."/>
            <person name="Atanasova L."/>
            <person name="Karlsson M."/>
            <person name="Huettel B."/>
            <person name="Barry K.W."/>
            <person name="Haridas S."/>
            <person name="Chen C."/>
            <person name="Bauer D."/>
            <person name="Andreopoulos W."/>
            <person name="Pangilinan J."/>
            <person name="LaButti K."/>
            <person name="Riley R."/>
            <person name="Lipzen A."/>
            <person name="Clum A."/>
            <person name="Drula E."/>
            <person name="Henrissat B."/>
            <person name="Kohler A."/>
            <person name="Grigoriev I.V."/>
            <person name="Martin F.M."/>
            <person name="Hacquard S."/>
        </authorList>
    </citation>
    <scope>NUCLEOTIDE SEQUENCE</scope>
    <source>
        <strain evidence="8">MPI-SDFR-AT-0117</strain>
    </source>
</reference>
<dbReference type="Gene3D" id="2.60.120.620">
    <property type="entry name" value="q2cbj1_9rhob like domain"/>
    <property type="match status" value="1"/>
</dbReference>
<dbReference type="GO" id="GO:0005783">
    <property type="term" value="C:endoplasmic reticulum"/>
    <property type="evidence" value="ECO:0007669"/>
    <property type="project" value="TreeGrafter"/>
</dbReference>
<dbReference type="GO" id="GO:0004656">
    <property type="term" value="F:procollagen-proline 4-dioxygenase activity"/>
    <property type="evidence" value="ECO:0007669"/>
    <property type="project" value="TreeGrafter"/>
</dbReference>
<gene>
    <name evidence="8" type="ORF">F5X68DRAFT_277735</name>
</gene>
<dbReference type="SMART" id="SM00702">
    <property type="entry name" value="P4Hc"/>
    <property type="match status" value="1"/>
</dbReference>
<proteinExistence type="predicted"/>
<dbReference type="InterPro" id="IPR044862">
    <property type="entry name" value="Pro_4_hyd_alph_FE2OG_OXY"/>
</dbReference>
<dbReference type="GO" id="GO:0031418">
    <property type="term" value="F:L-ascorbic acid binding"/>
    <property type="evidence" value="ECO:0007669"/>
    <property type="project" value="InterPro"/>
</dbReference>
<keyword evidence="6" id="KW-0732">Signal</keyword>
<evidence type="ECO:0000313" key="9">
    <source>
        <dbReference type="Proteomes" id="UP000770015"/>
    </source>
</evidence>
<organism evidence="8 9">
    <name type="scientific">Plectosphaerella plurivora</name>
    <dbReference type="NCBI Taxonomy" id="936078"/>
    <lineage>
        <taxon>Eukaryota</taxon>
        <taxon>Fungi</taxon>
        <taxon>Dikarya</taxon>
        <taxon>Ascomycota</taxon>
        <taxon>Pezizomycotina</taxon>
        <taxon>Sordariomycetes</taxon>
        <taxon>Hypocreomycetidae</taxon>
        <taxon>Glomerellales</taxon>
        <taxon>Plectosphaerellaceae</taxon>
        <taxon>Plectosphaerella</taxon>
    </lineage>
</organism>
<feature type="signal peptide" evidence="6">
    <location>
        <begin position="1"/>
        <end position="23"/>
    </location>
</feature>
<dbReference type="Proteomes" id="UP000770015">
    <property type="component" value="Unassembled WGS sequence"/>
</dbReference>
<name>A0A9P8V6F0_9PEZI</name>
<dbReference type="InterPro" id="IPR005123">
    <property type="entry name" value="Oxoglu/Fe-dep_dioxygenase_dom"/>
</dbReference>
<comment type="cofactor">
    <cofactor evidence="1">
        <name>L-ascorbate</name>
        <dbReference type="ChEBI" id="CHEBI:38290"/>
    </cofactor>
</comment>
<evidence type="ECO:0000259" key="7">
    <source>
        <dbReference type="PROSITE" id="PS51471"/>
    </source>
</evidence>
<accession>A0A9P8V6F0</accession>
<dbReference type="PROSITE" id="PS51471">
    <property type="entry name" value="FE2OG_OXY"/>
    <property type="match status" value="1"/>
</dbReference>
<dbReference type="OrthoDB" id="420380at2759"/>
<feature type="chain" id="PRO_5040458319" evidence="6">
    <location>
        <begin position="24"/>
        <end position="279"/>
    </location>
</feature>
<keyword evidence="3" id="KW-0223">Dioxygenase</keyword>
<dbReference type="PANTHER" id="PTHR10869">
    <property type="entry name" value="PROLYL 4-HYDROXYLASE ALPHA SUBUNIT"/>
    <property type="match status" value="1"/>
</dbReference>
<dbReference type="EMBL" id="JAGSXJ010000020">
    <property type="protein sequence ID" value="KAH6680018.1"/>
    <property type="molecule type" value="Genomic_DNA"/>
</dbReference>
<keyword evidence="5" id="KW-0408">Iron</keyword>
<evidence type="ECO:0000256" key="1">
    <source>
        <dbReference type="ARBA" id="ARBA00001961"/>
    </source>
</evidence>
<evidence type="ECO:0000313" key="8">
    <source>
        <dbReference type="EMBL" id="KAH6680018.1"/>
    </source>
</evidence>
<evidence type="ECO:0000256" key="6">
    <source>
        <dbReference type="SAM" id="SignalP"/>
    </source>
</evidence>
<dbReference type="AlphaFoldDB" id="A0A9P8V6F0"/>
<dbReference type="Pfam" id="PF13640">
    <property type="entry name" value="2OG-FeII_Oxy_3"/>
    <property type="match status" value="1"/>
</dbReference>
<evidence type="ECO:0000256" key="3">
    <source>
        <dbReference type="ARBA" id="ARBA00022964"/>
    </source>
</evidence>
<dbReference type="InterPro" id="IPR045054">
    <property type="entry name" value="P4HA-like"/>
</dbReference>
<evidence type="ECO:0000256" key="4">
    <source>
        <dbReference type="ARBA" id="ARBA00023002"/>
    </source>
</evidence>
<evidence type="ECO:0000256" key="2">
    <source>
        <dbReference type="ARBA" id="ARBA00022723"/>
    </source>
</evidence>
<dbReference type="InterPro" id="IPR006620">
    <property type="entry name" value="Pro_4_hyd_alph"/>
</dbReference>
<protein>
    <submittedName>
        <fullName evidence="8">2OG-Fe(II) oxygenase superfamily protein</fullName>
    </submittedName>
</protein>